<feature type="signal peptide" evidence="11">
    <location>
        <begin position="1"/>
        <end position="20"/>
    </location>
</feature>
<evidence type="ECO:0000256" key="1">
    <source>
        <dbReference type="ARBA" id="ARBA00004571"/>
    </source>
</evidence>
<comment type="subunit">
    <text evidence="2">Homotrimer.</text>
</comment>
<evidence type="ECO:0000256" key="11">
    <source>
        <dbReference type="SAM" id="SignalP"/>
    </source>
</evidence>
<keyword evidence="4" id="KW-1134">Transmembrane beta strand</keyword>
<dbReference type="SUPFAM" id="SSF56935">
    <property type="entry name" value="Porins"/>
    <property type="match status" value="1"/>
</dbReference>
<sequence length="358" mass="36856">MKKSIISLAVLAAASNMAFAQSNVTIYGVVDAGIVSERGAAVGSTTKVSSGIASASRLGFRGTEDLGNGLSAVFGLEAGFNVDTGTQNEGGLFGRQTFLGLKSTTLGTVTLGNQYTSYYKALTEVADPFAGGYAGTATNLFPSTQRAKNSIVYVSPAFSGFTGEVSYTLGEQAGSNKSGRQVGAAVAYANGPLNARLVYSVANNDVPALNVDGDLARNILLAANYDFTVAKAFFAYGKDKGTASAMGGKIDVAATLANLPNAGRLTDNSTNLLLGVSAPVGQAGTVMASYIRKNDTDSSNFDATQWAVGYSYALSKRTSAYTSFAKIKNTNKAGYTVGNASEVGSGDKAFNVGMRHSF</sequence>
<dbReference type="InterPro" id="IPR033900">
    <property type="entry name" value="Gram_neg_porin_domain"/>
</dbReference>
<evidence type="ECO:0000256" key="3">
    <source>
        <dbReference type="ARBA" id="ARBA00022448"/>
    </source>
</evidence>
<dbReference type="Proteomes" id="UP001221208">
    <property type="component" value="Unassembled WGS sequence"/>
</dbReference>
<dbReference type="EMBL" id="JAQQXR010000008">
    <property type="protein sequence ID" value="MDC8759817.1"/>
    <property type="molecule type" value="Genomic_DNA"/>
</dbReference>
<evidence type="ECO:0000256" key="8">
    <source>
        <dbReference type="ARBA" id="ARBA00023114"/>
    </source>
</evidence>
<dbReference type="PANTHER" id="PTHR34501:SF9">
    <property type="entry name" value="MAJOR OUTER MEMBRANE PROTEIN P.IA"/>
    <property type="match status" value="1"/>
</dbReference>
<dbReference type="PANTHER" id="PTHR34501">
    <property type="entry name" value="PROTEIN YDDL-RELATED"/>
    <property type="match status" value="1"/>
</dbReference>
<evidence type="ECO:0000256" key="7">
    <source>
        <dbReference type="ARBA" id="ARBA00023065"/>
    </source>
</evidence>
<keyword evidence="3" id="KW-0813">Transport</keyword>
<accession>A0ABT5K498</accession>
<dbReference type="RefSeq" id="WP_273673209.1">
    <property type="nucleotide sequence ID" value="NZ_JAQQXR010000008.1"/>
</dbReference>
<evidence type="ECO:0000256" key="2">
    <source>
        <dbReference type="ARBA" id="ARBA00011233"/>
    </source>
</evidence>
<evidence type="ECO:0000259" key="12">
    <source>
        <dbReference type="Pfam" id="PF13609"/>
    </source>
</evidence>
<keyword evidence="6 11" id="KW-0732">Signal</keyword>
<keyword evidence="8" id="KW-0626">Porin</keyword>
<keyword evidence="10" id="KW-0998">Cell outer membrane</keyword>
<dbReference type="PRINTS" id="PR00182">
    <property type="entry name" value="ECOLNEIPORIN"/>
</dbReference>
<dbReference type="Gene3D" id="2.40.160.10">
    <property type="entry name" value="Porin"/>
    <property type="match status" value="1"/>
</dbReference>
<proteinExistence type="predicted"/>
<feature type="chain" id="PRO_5046038640" evidence="11">
    <location>
        <begin position="21"/>
        <end position="358"/>
    </location>
</feature>
<organism evidence="13 14">
    <name type="scientific">Janthinobacterium fluminis</name>
    <dbReference type="NCBI Taxonomy" id="2987524"/>
    <lineage>
        <taxon>Bacteria</taxon>
        <taxon>Pseudomonadati</taxon>
        <taxon>Pseudomonadota</taxon>
        <taxon>Betaproteobacteria</taxon>
        <taxon>Burkholderiales</taxon>
        <taxon>Oxalobacteraceae</taxon>
        <taxon>Janthinobacterium</taxon>
    </lineage>
</organism>
<protein>
    <submittedName>
        <fullName evidence="13">Porin</fullName>
    </submittedName>
</protein>
<keyword evidence="7" id="KW-0406">Ion transport</keyword>
<feature type="domain" description="Porin" evidence="12">
    <location>
        <begin position="8"/>
        <end position="331"/>
    </location>
</feature>
<dbReference type="Pfam" id="PF13609">
    <property type="entry name" value="Porin_4"/>
    <property type="match status" value="1"/>
</dbReference>
<gene>
    <name evidence="13" type="ORF">OIK44_19710</name>
</gene>
<dbReference type="PRINTS" id="PR00184">
    <property type="entry name" value="NEISSPPORIN"/>
</dbReference>
<evidence type="ECO:0000256" key="4">
    <source>
        <dbReference type="ARBA" id="ARBA00022452"/>
    </source>
</evidence>
<dbReference type="InterPro" id="IPR050298">
    <property type="entry name" value="Gram-neg_bact_OMP"/>
</dbReference>
<dbReference type="InterPro" id="IPR001702">
    <property type="entry name" value="Porin_Gram-ve"/>
</dbReference>
<evidence type="ECO:0000256" key="6">
    <source>
        <dbReference type="ARBA" id="ARBA00022729"/>
    </source>
</evidence>
<name>A0ABT5K498_9BURK</name>
<reference evidence="13 14" key="1">
    <citation type="submission" date="2022-10" db="EMBL/GenBank/DDBJ databases">
        <title>Janthinobacterium sp. hw3 Genome sequencing.</title>
        <authorList>
            <person name="Park S."/>
        </authorList>
    </citation>
    <scope>NUCLEOTIDE SEQUENCE [LARGE SCALE GENOMIC DNA]</scope>
    <source>
        <strain evidence="14">hw3</strain>
    </source>
</reference>
<keyword evidence="9" id="KW-0472">Membrane</keyword>
<dbReference type="CDD" id="cd00342">
    <property type="entry name" value="gram_neg_porins"/>
    <property type="match status" value="1"/>
</dbReference>
<evidence type="ECO:0000313" key="13">
    <source>
        <dbReference type="EMBL" id="MDC8759817.1"/>
    </source>
</evidence>
<comment type="subcellular location">
    <subcellularLocation>
        <location evidence="1">Cell outer membrane</location>
        <topology evidence="1">Multi-pass membrane protein</topology>
    </subcellularLocation>
</comment>
<evidence type="ECO:0000313" key="14">
    <source>
        <dbReference type="Proteomes" id="UP001221208"/>
    </source>
</evidence>
<keyword evidence="5" id="KW-0812">Transmembrane</keyword>
<dbReference type="InterPro" id="IPR002299">
    <property type="entry name" value="Porin_Neis"/>
</dbReference>
<keyword evidence="14" id="KW-1185">Reference proteome</keyword>
<comment type="caution">
    <text evidence="13">The sequence shown here is derived from an EMBL/GenBank/DDBJ whole genome shotgun (WGS) entry which is preliminary data.</text>
</comment>
<evidence type="ECO:0000256" key="10">
    <source>
        <dbReference type="ARBA" id="ARBA00023237"/>
    </source>
</evidence>
<dbReference type="InterPro" id="IPR023614">
    <property type="entry name" value="Porin_dom_sf"/>
</dbReference>
<evidence type="ECO:0000256" key="5">
    <source>
        <dbReference type="ARBA" id="ARBA00022692"/>
    </source>
</evidence>
<evidence type="ECO:0000256" key="9">
    <source>
        <dbReference type="ARBA" id="ARBA00023136"/>
    </source>
</evidence>